<feature type="non-terminal residue" evidence="1">
    <location>
        <position position="60"/>
    </location>
</feature>
<evidence type="ECO:0008006" key="3">
    <source>
        <dbReference type="Google" id="ProtNLM"/>
    </source>
</evidence>
<dbReference type="Proteomes" id="UP000772618">
    <property type="component" value="Unassembled WGS sequence"/>
</dbReference>
<organism evidence="1 2">
    <name type="scientific">Chryseosolibacter indicus</name>
    <dbReference type="NCBI Taxonomy" id="2782351"/>
    <lineage>
        <taxon>Bacteria</taxon>
        <taxon>Pseudomonadati</taxon>
        <taxon>Bacteroidota</taxon>
        <taxon>Cytophagia</taxon>
        <taxon>Cytophagales</taxon>
        <taxon>Chryseotaleaceae</taxon>
        <taxon>Chryseosolibacter</taxon>
    </lineage>
</organism>
<comment type="caution">
    <text evidence="1">The sequence shown here is derived from an EMBL/GenBank/DDBJ whole genome shotgun (WGS) entry which is preliminary data.</text>
</comment>
<reference evidence="1 2" key="1">
    <citation type="submission" date="2021-05" db="EMBL/GenBank/DDBJ databases">
        <title>A Polyphasic approach of four new species of the genus Ohtaekwangia: Ohtaekwangia histidinii sp. nov., Ohtaekwangia cretensis sp. nov., Ohtaekwangia indiensis sp. nov., Ohtaekwangia reichenbachii sp. nov. from diverse environment.</title>
        <authorList>
            <person name="Octaviana S."/>
        </authorList>
    </citation>
    <scope>NUCLEOTIDE SEQUENCE [LARGE SCALE GENOMIC DNA]</scope>
    <source>
        <strain evidence="1 2">PWU20</strain>
    </source>
</reference>
<gene>
    <name evidence="1" type="ORF">KK060_24915</name>
</gene>
<keyword evidence="2" id="KW-1185">Reference proteome</keyword>
<proteinExistence type="predicted"/>
<protein>
    <recommendedName>
        <fullName evidence="3">Secreted protein</fullName>
    </recommendedName>
</protein>
<name>A0ABS5VYP4_9BACT</name>
<evidence type="ECO:0000313" key="2">
    <source>
        <dbReference type="Proteomes" id="UP000772618"/>
    </source>
</evidence>
<dbReference type="EMBL" id="JAHESD010000141">
    <property type="protein sequence ID" value="MBT1706539.1"/>
    <property type="molecule type" value="Genomic_DNA"/>
</dbReference>
<sequence>MHHCLGSACMLTCISIAVCTWDSEALEHGNAAYANRYGQRYETIHERDRLKVRDIGEQSE</sequence>
<accession>A0ABS5VYP4</accession>
<evidence type="ECO:0000313" key="1">
    <source>
        <dbReference type="EMBL" id="MBT1706539.1"/>
    </source>
</evidence>